<dbReference type="AlphaFoldDB" id="A0A8S9Y718"/>
<organism evidence="1 2">
    <name type="scientific">Apolygus lucorum</name>
    <name type="common">Small green plant bug</name>
    <name type="synonym">Lygocoris lucorum</name>
    <dbReference type="NCBI Taxonomy" id="248454"/>
    <lineage>
        <taxon>Eukaryota</taxon>
        <taxon>Metazoa</taxon>
        <taxon>Ecdysozoa</taxon>
        <taxon>Arthropoda</taxon>
        <taxon>Hexapoda</taxon>
        <taxon>Insecta</taxon>
        <taxon>Pterygota</taxon>
        <taxon>Neoptera</taxon>
        <taxon>Paraneoptera</taxon>
        <taxon>Hemiptera</taxon>
        <taxon>Heteroptera</taxon>
        <taxon>Panheteroptera</taxon>
        <taxon>Cimicomorpha</taxon>
        <taxon>Miridae</taxon>
        <taxon>Mirini</taxon>
        <taxon>Apolygus</taxon>
    </lineage>
</organism>
<evidence type="ECO:0000313" key="2">
    <source>
        <dbReference type="Proteomes" id="UP000466442"/>
    </source>
</evidence>
<dbReference type="EMBL" id="WIXP02000001">
    <property type="protein sequence ID" value="KAF6216308.1"/>
    <property type="molecule type" value="Genomic_DNA"/>
</dbReference>
<reference evidence="1" key="1">
    <citation type="journal article" date="2021" name="Mol. Ecol. Resour.">
        <title>Apolygus lucorum genome provides insights into omnivorousness and mesophyll feeding.</title>
        <authorList>
            <person name="Liu Y."/>
            <person name="Liu H."/>
            <person name="Wang H."/>
            <person name="Huang T."/>
            <person name="Liu B."/>
            <person name="Yang B."/>
            <person name="Yin L."/>
            <person name="Li B."/>
            <person name="Zhang Y."/>
            <person name="Zhang S."/>
            <person name="Jiang F."/>
            <person name="Zhang X."/>
            <person name="Ren Y."/>
            <person name="Wang B."/>
            <person name="Wang S."/>
            <person name="Lu Y."/>
            <person name="Wu K."/>
            <person name="Fan W."/>
            <person name="Wang G."/>
        </authorList>
    </citation>
    <scope>NUCLEOTIDE SEQUENCE</scope>
    <source>
        <strain evidence="1">12Hb</strain>
    </source>
</reference>
<dbReference type="Proteomes" id="UP000466442">
    <property type="component" value="Linkage Group LG1"/>
</dbReference>
<gene>
    <name evidence="1" type="ORF">GE061_000648</name>
</gene>
<name>A0A8S9Y718_APOLU</name>
<evidence type="ECO:0000313" key="1">
    <source>
        <dbReference type="EMBL" id="KAF6216308.1"/>
    </source>
</evidence>
<keyword evidence="2" id="KW-1185">Reference proteome</keyword>
<accession>A0A8S9Y718</accession>
<proteinExistence type="predicted"/>
<protein>
    <submittedName>
        <fullName evidence="1">Uncharacterized protein</fullName>
    </submittedName>
</protein>
<comment type="caution">
    <text evidence="1">The sequence shown here is derived from an EMBL/GenBank/DDBJ whole genome shotgun (WGS) entry which is preliminary data.</text>
</comment>
<sequence length="84" mass="9804">MDSLLLCNYKRTIFWKKYKRLKTELDRHQMSYPLSTGWRKRAQGSASPPSTSHLVCGWTPGGFTIQHHSILPNPVRRNFLKFVS</sequence>